<dbReference type="InterPro" id="IPR010723">
    <property type="entry name" value="HemN_C"/>
</dbReference>
<comment type="similarity">
    <text evidence="2">Belongs to the anaerobic coproporphyrinogen-III oxidase family. HemW subfamily.</text>
</comment>
<dbReference type="AlphaFoldDB" id="A0A937K1W3"/>
<evidence type="ECO:0000256" key="3">
    <source>
        <dbReference type="ARBA" id="ARBA00017228"/>
    </source>
</evidence>
<comment type="function">
    <text evidence="10">Probably acts as a heme chaperone, transferring heme to an unknown acceptor. Binds one molecule of heme per monomer, possibly covalently. Binds 1 [4Fe-4S] cluster. The cluster is coordinated with 3 cysteines and an exchangeable S-adenosyl-L-methionine.</text>
</comment>
<sequence>MAGIYIHIPFCKQACYYCDFHFSTNQKYVNEMTVALCEEIKLRQNYLEREPINTVYFGGGTPSILSKDNLSSILETIHKYFSVNHDAEITLEANPDDLNSEKLRDLYGLGVNRLSIGIQSFKEEVLHFLNRAHNRKQALNSVSEARNIGFNNISIDLIYGIPINSHEDWENDLHEITKIKPEHISSYCLTIEPKTVFGHRAKMGTLSLKGEDFEARQYELLIEKLKSIGYEHYEVSNFCLPGMHSKHNSSYWKQAKYLGIGPGAHSYNGASRQFNVTNNHKYISSLYKDNIPTQQEVLSREDKVNEYLLTGLRTIWGVDLDYLKDNYDYDLKKLKGSYVNNLIDNRFATLDANDLKLTEEGLLLADEISASLFI</sequence>
<dbReference type="SFLD" id="SFLDS00029">
    <property type="entry name" value="Radical_SAM"/>
    <property type="match status" value="1"/>
</dbReference>
<evidence type="ECO:0000256" key="2">
    <source>
        <dbReference type="ARBA" id="ARBA00006100"/>
    </source>
</evidence>
<dbReference type="InterPro" id="IPR006638">
    <property type="entry name" value="Elp3/MiaA/NifB-like_rSAM"/>
</dbReference>
<dbReference type="EMBL" id="JAESIY010000009">
    <property type="protein sequence ID" value="MBL3657760.1"/>
    <property type="molecule type" value="Genomic_DNA"/>
</dbReference>
<dbReference type="InterPro" id="IPR058240">
    <property type="entry name" value="rSAM_sf"/>
</dbReference>
<dbReference type="GO" id="GO:0051539">
    <property type="term" value="F:4 iron, 4 sulfur cluster binding"/>
    <property type="evidence" value="ECO:0007669"/>
    <property type="project" value="UniProtKB-UniRule"/>
</dbReference>
<dbReference type="SFLD" id="SFLDF00562">
    <property type="entry name" value="HemN-like__clustered_with_heat"/>
    <property type="match status" value="1"/>
</dbReference>
<feature type="domain" description="Radical SAM core" evidence="11">
    <location>
        <begin position="1"/>
        <end position="231"/>
    </location>
</feature>
<comment type="caution">
    <text evidence="12">The sequence shown here is derived from an EMBL/GenBank/DDBJ whole genome shotgun (WGS) entry which is preliminary data.</text>
</comment>
<keyword evidence="6 10" id="KW-0479">Metal-binding</keyword>
<dbReference type="Pfam" id="PF04055">
    <property type="entry name" value="Radical_SAM"/>
    <property type="match status" value="1"/>
</dbReference>
<dbReference type="NCBIfam" id="TIGR00539">
    <property type="entry name" value="hemN_rel"/>
    <property type="match status" value="1"/>
</dbReference>
<dbReference type="GO" id="GO:0046872">
    <property type="term" value="F:metal ion binding"/>
    <property type="evidence" value="ECO:0007669"/>
    <property type="project" value="UniProtKB-UniRule"/>
</dbReference>
<dbReference type="InterPro" id="IPR007197">
    <property type="entry name" value="rSAM"/>
</dbReference>
<evidence type="ECO:0000313" key="13">
    <source>
        <dbReference type="Proteomes" id="UP000659388"/>
    </source>
</evidence>
<dbReference type="PROSITE" id="PS51918">
    <property type="entry name" value="RADICAL_SAM"/>
    <property type="match status" value="1"/>
</dbReference>
<dbReference type="InterPro" id="IPR004559">
    <property type="entry name" value="HemW-like"/>
</dbReference>
<dbReference type="Proteomes" id="UP000659388">
    <property type="component" value="Unassembled WGS sequence"/>
</dbReference>
<evidence type="ECO:0000256" key="9">
    <source>
        <dbReference type="ARBA" id="ARBA00023186"/>
    </source>
</evidence>
<dbReference type="Pfam" id="PF06969">
    <property type="entry name" value="HemN_C"/>
    <property type="match status" value="1"/>
</dbReference>
<evidence type="ECO:0000256" key="5">
    <source>
        <dbReference type="ARBA" id="ARBA00022691"/>
    </source>
</evidence>
<organism evidence="12 13">
    <name type="scientific">Fulvivirga sediminis</name>
    <dbReference type="NCBI Taxonomy" id="2803949"/>
    <lineage>
        <taxon>Bacteria</taxon>
        <taxon>Pseudomonadati</taxon>
        <taxon>Bacteroidota</taxon>
        <taxon>Cytophagia</taxon>
        <taxon>Cytophagales</taxon>
        <taxon>Fulvivirgaceae</taxon>
        <taxon>Fulvivirga</taxon>
    </lineage>
</organism>
<keyword evidence="8 10" id="KW-0411">Iron-sulfur</keyword>
<name>A0A937K1W3_9BACT</name>
<reference evidence="12" key="1">
    <citation type="submission" date="2021-01" db="EMBL/GenBank/DDBJ databases">
        <title>Fulvivirga kasyanovii gen. nov., sp nov., a novel member of the phylum Bacteroidetes isolated from seawater in a mussel farm.</title>
        <authorList>
            <person name="Zhao L.-H."/>
            <person name="Wang Z.-J."/>
        </authorList>
    </citation>
    <scope>NUCLEOTIDE SEQUENCE</scope>
    <source>
        <strain evidence="12">2943</strain>
    </source>
</reference>
<evidence type="ECO:0000256" key="1">
    <source>
        <dbReference type="ARBA" id="ARBA00001966"/>
    </source>
</evidence>
<keyword evidence="9 10" id="KW-0143">Chaperone</keyword>
<evidence type="ECO:0000256" key="8">
    <source>
        <dbReference type="ARBA" id="ARBA00023014"/>
    </source>
</evidence>
<dbReference type="SFLD" id="SFLDF00288">
    <property type="entry name" value="HemN-like__clustered_with_nucl"/>
    <property type="match status" value="1"/>
</dbReference>
<evidence type="ECO:0000259" key="11">
    <source>
        <dbReference type="PROSITE" id="PS51918"/>
    </source>
</evidence>
<dbReference type="SUPFAM" id="SSF102114">
    <property type="entry name" value="Radical SAM enzymes"/>
    <property type="match status" value="1"/>
</dbReference>
<dbReference type="GO" id="GO:0004109">
    <property type="term" value="F:coproporphyrinogen oxidase activity"/>
    <property type="evidence" value="ECO:0007669"/>
    <property type="project" value="InterPro"/>
</dbReference>
<evidence type="ECO:0000256" key="4">
    <source>
        <dbReference type="ARBA" id="ARBA00022617"/>
    </source>
</evidence>
<dbReference type="SFLD" id="SFLDG01065">
    <property type="entry name" value="anaerobic_coproporphyrinogen-I"/>
    <property type="match status" value="1"/>
</dbReference>
<keyword evidence="10" id="KW-0963">Cytoplasm</keyword>
<keyword evidence="4 10" id="KW-0349">Heme</keyword>
<dbReference type="SMART" id="SM00729">
    <property type="entry name" value="Elp3"/>
    <property type="match status" value="1"/>
</dbReference>
<dbReference type="GO" id="GO:0005737">
    <property type="term" value="C:cytoplasm"/>
    <property type="evidence" value="ECO:0007669"/>
    <property type="project" value="UniProtKB-SubCell"/>
</dbReference>
<protein>
    <recommendedName>
        <fullName evidence="3 10">Heme chaperone HemW</fullName>
    </recommendedName>
</protein>
<gene>
    <name evidence="12" type="primary">hemW</name>
    <name evidence="12" type="ORF">JL102_16535</name>
</gene>
<dbReference type="InterPro" id="IPR034505">
    <property type="entry name" value="Coproporphyrinogen-III_oxidase"/>
</dbReference>
<keyword evidence="7 10" id="KW-0408">Iron</keyword>
<keyword evidence="13" id="KW-1185">Reference proteome</keyword>
<keyword evidence="5 10" id="KW-0949">S-adenosyl-L-methionine</keyword>
<evidence type="ECO:0000256" key="6">
    <source>
        <dbReference type="ARBA" id="ARBA00022723"/>
    </source>
</evidence>
<dbReference type="SFLD" id="SFLDG01082">
    <property type="entry name" value="B12-binding_domain_containing"/>
    <property type="match status" value="1"/>
</dbReference>
<evidence type="ECO:0000313" key="12">
    <source>
        <dbReference type="EMBL" id="MBL3657760.1"/>
    </source>
</evidence>
<proteinExistence type="inferred from homology"/>
<accession>A0A937K1W3</accession>
<comment type="cofactor">
    <cofactor evidence="1">
        <name>[4Fe-4S] cluster</name>
        <dbReference type="ChEBI" id="CHEBI:49883"/>
    </cofactor>
</comment>
<dbReference type="InterPro" id="IPR013785">
    <property type="entry name" value="Aldolase_TIM"/>
</dbReference>
<dbReference type="PANTHER" id="PTHR13932">
    <property type="entry name" value="COPROPORPHYRINIGEN III OXIDASE"/>
    <property type="match status" value="1"/>
</dbReference>
<dbReference type="RefSeq" id="WP_202245550.1">
    <property type="nucleotide sequence ID" value="NZ_JAESIY010000009.1"/>
</dbReference>
<dbReference type="PANTHER" id="PTHR13932:SF5">
    <property type="entry name" value="RADICAL S-ADENOSYL METHIONINE DOMAIN-CONTAINING PROTEIN 1, MITOCHONDRIAL"/>
    <property type="match status" value="1"/>
</dbReference>
<dbReference type="GO" id="GO:0006779">
    <property type="term" value="P:porphyrin-containing compound biosynthetic process"/>
    <property type="evidence" value="ECO:0007669"/>
    <property type="project" value="InterPro"/>
</dbReference>
<dbReference type="Gene3D" id="3.20.20.70">
    <property type="entry name" value="Aldolase class I"/>
    <property type="match status" value="1"/>
</dbReference>
<keyword evidence="10" id="KW-0004">4Fe-4S</keyword>
<dbReference type="CDD" id="cd01335">
    <property type="entry name" value="Radical_SAM"/>
    <property type="match status" value="1"/>
</dbReference>
<evidence type="ECO:0000256" key="10">
    <source>
        <dbReference type="RuleBase" id="RU364116"/>
    </source>
</evidence>
<comment type="subcellular location">
    <subcellularLocation>
        <location evidence="10">Cytoplasm</location>
    </subcellularLocation>
</comment>
<evidence type="ECO:0000256" key="7">
    <source>
        <dbReference type="ARBA" id="ARBA00023004"/>
    </source>
</evidence>